<feature type="domain" description="Neurotransmitter-gated ion-channel ligand-binding" evidence="6">
    <location>
        <begin position="103"/>
        <end position="216"/>
    </location>
</feature>
<dbReference type="CDD" id="cd19051">
    <property type="entry name" value="LGIC_TM_cation"/>
    <property type="match status" value="1"/>
</dbReference>
<dbReference type="PANTHER" id="PTHR18945">
    <property type="entry name" value="NEUROTRANSMITTER GATED ION CHANNEL"/>
    <property type="match status" value="1"/>
</dbReference>
<keyword evidence="3 5" id="KW-1133">Transmembrane helix</keyword>
<dbReference type="SUPFAM" id="SSF63712">
    <property type="entry name" value="Nicotinic receptor ligand binding domain-like"/>
    <property type="match status" value="1"/>
</dbReference>
<accession>A0ABD0LFZ0</accession>
<dbReference type="Gene3D" id="1.20.58.390">
    <property type="entry name" value="Neurotransmitter-gated ion-channel transmembrane domain"/>
    <property type="match status" value="1"/>
</dbReference>
<sequence>MFNEYLISELSSDSPWPQRTLFNQTFWSGILRLKFLPIERNTDSFIQIQYCPDAENTVVAPGNRYGSVISKGDCIVRQSPCMTLLALRRALDSHDRTGCADDRLKETRDALVVVQHTGEVLWMPQAMLNSSCSFDTLYFPFDEQECKLKFGSWTYNGWKLDLNFIHGQESMDLTDFTPSNEWTIVANEGKKHIQRYNCCPEPYLDITFTLRMRRRVAFYSFILILPCGLLSLLTMVIFWVPPESPAKLQIGMNIFLAFFVLLLLLADYTPRAAASIPLIGAYFCLSMIMITLSTVLACVVANMFFRGCVIDGLARFLCMRSAFVEPRKDVTTPKKTWSTFVSTYRSFSDPETLCAKVHLLDVDNNFDSKTDLQDCGLEDLFGEASNAEEDDEVGAPELLSEVEYIRETLDMFQEQRDTDDAKMRHVREWRMISCVLDRLFFAIYMFINIMGLAAIVVRAFFPD</sequence>
<comment type="subcellular location">
    <subcellularLocation>
        <location evidence="1">Membrane</location>
        <topology evidence="1">Multi-pass membrane protein</topology>
    </subcellularLocation>
</comment>
<dbReference type="Proteomes" id="UP001519460">
    <property type="component" value="Unassembled WGS sequence"/>
</dbReference>
<dbReference type="FunFam" id="2.70.170.10:FF:000060">
    <property type="entry name" value="Nicotinic acetylcholine receptor subunit alpha4"/>
    <property type="match status" value="1"/>
</dbReference>
<evidence type="ECO:0000313" key="9">
    <source>
        <dbReference type="Proteomes" id="UP001519460"/>
    </source>
</evidence>
<dbReference type="EMBL" id="JACVVK020000052">
    <property type="protein sequence ID" value="KAK7498163.1"/>
    <property type="molecule type" value="Genomic_DNA"/>
</dbReference>
<dbReference type="InterPro" id="IPR036719">
    <property type="entry name" value="Neuro-gated_channel_TM_sf"/>
</dbReference>
<evidence type="ECO:0000256" key="3">
    <source>
        <dbReference type="ARBA" id="ARBA00022989"/>
    </source>
</evidence>
<evidence type="ECO:0000256" key="2">
    <source>
        <dbReference type="ARBA" id="ARBA00022692"/>
    </source>
</evidence>
<protein>
    <submittedName>
        <fullName evidence="8">Uncharacterized protein</fullName>
    </submittedName>
</protein>
<organism evidence="8 9">
    <name type="scientific">Batillaria attramentaria</name>
    <dbReference type="NCBI Taxonomy" id="370345"/>
    <lineage>
        <taxon>Eukaryota</taxon>
        <taxon>Metazoa</taxon>
        <taxon>Spiralia</taxon>
        <taxon>Lophotrochozoa</taxon>
        <taxon>Mollusca</taxon>
        <taxon>Gastropoda</taxon>
        <taxon>Caenogastropoda</taxon>
        <taxon>Sorbeoconcha</taxon>
        <taxon>Cerithioidea</taxon>
        <taxon>Batillariidae</taxon>
        <taxon>Batillaria</taxon>
    </lineage>
</organism>
<name>A0ABD0LFZ0_9CAEN</name>
<evidence type="ECO:0000256" key="4">
    <source>
        <dbReference type="ARBA" id="ARBA00023136"/>
    </source>
</evidence>
<dbReference type="Pfam" id="PF02932">
    <property type="entry name" value="Neur_chan_memb"/>
    <property type="match status" value="1"/>
</dbReference>
<dbReference type="InterPro" id="IPR036734">
    <property type="entry name" value="Neur_chan_lig-bd_sf"/>
</dbReference>
<reference evidence="8 9" key="1">
    <citation type="journal article" date="2023" name="Sci. Data">
        <title>Genome assembly of the Korean intertidal mud-creeper Batillaria attramentaria.</title>
        <authorList>
            <person name="Patra A.K."/>
            <person name="Ho P.T."/>
            <person name="Jun S."/>
            <person name="Lee S.J."/>
            <person name="Kim Y."/>
            <person name="Won Y.J."/>
        </authorList>
    </citation>
    <scope>NUCLEOTIDE SEQUENCE [LARGE SCALE GENOMIC DNA]</scope>
    <source>
        <strain evidence="8">Wonlab-2016</strain>
    </source>
</reference>
<dbReference type="AlphaFoldDB" id="A0ABD0LFZ0"/>
<gene>
    <name evidence="8" type="ORF">BaRGS_00010423</name>
</gene>
<comment type="caution">
    <text evidence="8">The sequence shown here is derived from an EMBL/GenBank/DDBJ whole genome shotgun (WGS) entry which is preliminary data.</text>
</comment>
<feature type="transmembrane region" description="Helical" evidence="5">
    <location>
        <begin position="246"/>
        <end position="266"/>
    </location>
</feature>
<feature type="transmembrane region" description="Helical" evidence="5">
    <location>
        <begin position="439"/>
        <end position="461"/>
    </location>
</feature>
<keyword evidence="9" id="KW-1185">Reference proteome</keyword>
<evidence type="ECO:0000256" key="5">
    <source>
        <dbReference type="SAM" id="Phobius"/>
    </source>
</evidence>
<proteinExistence type="predicted"/>
<evidence type="ECO:0000313" key="8">
    <source>
        <dbReference type="EMBL" id="KAK7498163.1"/>
    </source>
</evidence>
<keyword evidence="2 5" id="KW-0812">Transmembrane</keyword>
<evidence type="ECO:0000259" key="7">
    <source>
        <dbReference type="Pfam" id="PF02932"/>
    </source>
</evidence>
<evidence type="ECO:0000256" key="1">
    <source>
        <dbReference type="ARBA" id="ARBA00004141"/>
    </source>
</evidence>
<dbReference type="Gene3D" id="2.70.170.10">
    <property type="entry name" value="Neurotransmitter-gated ion-channel ligand-binding domain"/>
    <property type="match status" value="1"/>
</dbReference>
<dbReference type="InterPro" id="IPR006202">
    <property type="entry name" value="Neur_chan_lig-bd"/>
</dbReference>
<keyword evidence="4 5" id="KW-0472">Membrane</keyword>
<feature type="domain" description="Neurotransmitter-gated ion-channel transmembrane" evidence="7">
    <location>
        <begin position="223"/>
        <end position="451"/>
    </location>
</feature>
<feature type="transmembrane region" description="Helical" evidence="5">
    <location>
        <begin position="278"/>
        <end position="305"/>
    </location>
</feature>
<feature type="transmembrane region" description="Helical" evidence="5">
    <location>
        <begin position="216"/>
        <end position="240"/>
    </location>
</feature>
<dbReference type="InterPro" id="IPR038050">
    <property type="entry name" value="Neuro_actylchol_rec"/>
</dbReference>
<dbReference type="GO" id="GO:0016020">
    <property type="term" value="C:membrane"/>
    <property type="evidence" value="ECO:0007669"/>
    <property type="project" value="UniProtKB-SubCell"/>
</dbReference>
<dbReference type="InterPro" id="IPR006201">
    <property type="entry name" value="Neur_channel"/>
</dbReference>
<dbReference type="Pfam" id="PF02931">
    <property type="entry name" value="Neur_chan_LBD"/>
    <property type="match status" value="1"/>
</dbReference>
<dbReference type="InterPro" id="IPR006029">
    <property type="entry name" value="Neurotrans-gated_channel_TM"/>
</dbReference>
<evidence type="ECO:0000259" key="6">
    <source>
        <dbReference type="Pfam" id="PF02931"/>
    </source>
</evidence>
<dbReference type="SUPFAM" id="SSF90112">
    <property type="entry name" value="Neurotransmitter-gated ion-channel transmembrane pore"/>
    <property type="match status" value="1"/>
</dbReference>